<accession>A0AAV9X2V7</accession>
<evidence type="ECO:0000313" key="2">
    <source>
        <dbReference type="EMBL" id="KAK6533828.1"/>
    </source>
</evidence>
<dbReference type="PANTHER" id="PTHR42069">
    <property type="entry name" value="HYPHAL ANASTAMOSIS-8 PROTEIN"/>
    <property type="match status" value="1"/>
</dbReference>
<comment type="caution">
    <text evidence="2">The sequence shown here is derived from an EMBL/GenBank/DDBJ whole genome shotgun (WGS) entry which is preliminary data.</text>
</comment>
<feature type="transmembrane region" description="Helical" evidence="1">
    <location>
        <begin position="51"/>
        <end position="72"/>
    </location>
</feature>
<dbReference type="PANTHER" id="PTHR42069:SF1">
    <property type="entry name" value="MARVEL DOMAIN-CONTAINING PROTEIN"/>
    <property type="match status" value="1"/>
</dbReference>
<feature type="transmembrane region" description="Helical" evidence="1">
    <location>
        <begin position="144"/>
        <end position="164"/>
    </location>
</feature>
<evidence type="ECO:0000256" key="1">
    <source>
        <dbReference type="SAM" id="Phobius"/>
    </source>
</evidence>
<dbReference type="AlphaFoldDB" id="A0AAV9X2V7"/>
<evidence type="ECO:0000313" key="3">
    <source>
        <dbReference type="Proteomes" id="UP001365542"/>
    </source>
</evidence>
<sequence length="284" mass="30622">MDSKIVVGGISQEPVSGGIVGSSVEGLGDGEYLAQAATLNKWRKWRFGINIAARISNILISLAVITLNGSIITRYNSAKRIKNSDVNIGSVDSTGKIWPDYLMLFVALGTMLFNIGVLVAYHWGRRPADTVSSKDLLVNMRDSIGHLIVWVIAIGCFSSSDTSWSTSCTLSATGEACNLNNAAWITALAIASVAAFSIILRTIVFYCRRNWRSKSEKPVGFNADQIPLNTRTLNLSPPNPYIPNATTPNTYLPITYAQNTYPPAGSFVVPQAGGYARPTAALCK</sequence>
<feature type="transmembrane region" description="Helical" evidence="1">
    <location>
        <begin position="184"/>
        <end position="207"/>
    </location>
</feature>
<organism evidence="2 3">
    <name type="scientific">Orbilia ellipsospora</name>
    <dbReference type="NCBI Taxonomy" id="2528407"/>
    <lineage>
        <taxon>Eukaryota</taxon>
        <taxon>Fungi</taxon>
        <taxon>Dikarya</taxon>
        <taxon>Ascomycota</taxon>
        <taxon>Pezizomycotina</taxon>
        <taxon>Orbiliomycetes</taxon>
        <taxon>Orbiliales</taxon>
        <taxon>Orbiliaceae</taxon>
        <taxon>Orbilia</taxon>
    </lineage>
</organism>
<keyword evidence="1" id="KW-1133">Transmembrane helix</keyword>
<keyword evidence="3" id="KW-1185">Reference proteome</keyword>
<keyword evidence="1" id="KW-0472">Membrane</keyword>
<protein>
    <recommendedName>
        <fullName evidence="4">MARVEL domain-containing protein</fullName>
    </recommendedName>
</protein>
<dbReference type="EMBL" id="JAVHJO010000011">
    <property type="protein sequence ID" value="KAK6533828.1"/>
    <property type="molecule type" value="Genomic_DNA"/>
</dbReference>
<proteinExistence type="predicted"/>
<keyword evidence="1" id="KW-0812">Transmembrane</keyword>
<feature type="transmembrane region" description="Helical" evidence="1">
    <location>
        <begin position="101"/>
        <end position="123"/>
    </location>
</feature>
<dbReference type="Proteomes" id="UP001365542">
    <property type="component" value="Unassembled WGS sequence"/>
</dbReference>
<gene>
    <name evidence="2" type="ORF">TWF694_002757</name>
</gene>
<reference evidence="2 3" key="1">
    <citation type="submission" date="2019-10" db="EMBL/GenBank/DDBJ databases">
        <authorList>
            <person name="Palmer J.M."/>
        </authorList>
    </citation>
    <scope>NUCLEOTIDE SEQUENCE [LARGE SCALE GENOMIC DNA]</scope>
    <source>
        <strain evidence="2 3">TWF694</strain>
    </source>
</reference>
<evidence type="ECO:0008006" key="4">
    <source>
        <dbReference type="Google" id="ProtNLM"/>
    </source>
</evidence>
<name>A0AAV9X2V7_9PEZI</name>